<dbReference type="GeneID" id="62209275"/>
<dbReference type="AlphaFoldDB" id="A0A8H7AX31"/>
<dbReference type="Gene3D" id="3.90.1300.10">
    <property type="entry name" value="Amidase signature (AS) domain"/>
    <property type="match status" value="1"/>
</dbReference>
<organism evidence="1 2">
    <name type="scientific">Alternaria burnsii</name>
    <dbReference type="NCBI Taxonomy" id="1187904"/>
    <lineage>
        <taxon>Eukaryota</taxon>
        <taxon>Fungi</taxon>
        <taxon>Dikarya</taxon>
        <taxon>Ascomycota</taxon>
        <taxon>Pezizomycotina</taxon>
        <taxon>Dothideomycetes</taxon>
        <taxon>Pleosporomycetidae</taxon>
        <taxon>Pleosporales</taxon>
        <taxon>Pleosporineae</taxon>
        <taxon>Pleosporaceae</taxon>
        <taxon>Alternaria</taxon>
        <taxon>Alternaria sect. Alternaria</taxon>
    </lineage>
</organism>
<dbReference type="InterPro" id="IPR036928">
    <property type="entry name" value="AS_sf"/>
</dbReference>
<evidence type="ECO:0000313" key="1">
    <source>
        <dbReference type="EMBL" id="KAF7670922.1"/>
    </source>
</evidence>
<dbReference type="EMBL" id="JAAABM010000027">
    <property type="protein sequence ID" value="KAF7670922.1"/>
    <property type="molecule type" value="Genomic_DNA"/>
</dbReference>
<keyword evidence="2" id="KW-1185">Reference proteome</keyword>
<gene>
    <name evidence="1" type="ORF">GT037_011050</name>
</gene>
<evidence type="ECO:0008006" key="3">
    <source>
        <dbReference type="Google" id="ProtNLM"/>
    </source>
</evidence>
<proteinExistence type="predicted"/>
<accession>A0A8H7AX31</accession>
<reference evidence="1" key="2">
    <citation type="submission" date="2020-08" db="EMBL/GenBank/DDBJ databases">
        <title>Draft Genome Sequence of Cumin Blight Pathogen Alternaria burnsii.</title>
        <authorList>
            <person name="Feng Z."/>
        </authorList>
    </citation>
    <scope>NUCLEOTIDE SEQUENCE</scope>
    <source>
        <strain evidence="1">CBS107.38</strain>
    </source>
</reference>
<protein>
    <recommendedName>
        <fullName evidence="3">Amidase domain-containing protein</fullName>
    </recommendedName>
</protein>
<sequence>MVSPRKCATLLSLDCIKTLADLPQPNRILYPTDWYPQSNANQQAMTDAFVRKLEEYLGITTTKLSVLKEWEKTAPAGTNSSLIDYLDMSAYAVNGFFGYHNFDDFRTGYLEKFGKKPYVSPSHTARWERNSKYTVEDKDLALKKLQVFKKCGGDSGPDPKSYDEIFVTSILGCPQLVVPIGQNSYDSDVSGLVEYAPIVTTLIGPSHSDKLLVEVASNTLKKAGWPSSVLTGRFMFEKGDNERNTAPREKL</sequence>
<dbReference type="SUPFAM" id="SSF75304">
    <property type="entry name" value="Amidase signature (AS) enzymes"/>
    <property type="match status" value="1"/>
</dbReference>
<dbReference type="RefSeq" id="XP_038781307.1">
    <property type="nucleotide sequence ID" value="XM_038936097.1"/>
</dbReference>
<dbReference type="Proteomes" id="UP000596902">
    <property type="component" value="Unassembled WGS sequence"/>
</dbReference>
<name>A0A8H7AX31_9PLEO</name>
<comment type="caution">
    <text evidence="1">The sequence shown here is derived from an EMBL/GenBank/DDBJ whole genome shotgun (WGS) entry which is preliminary data.</text>
</comment>
<reference evidence="1" key="1">
    <citation type="submission" date="2020-01" db="EMBL/GenBank/DDBJ databases">
        <authorList>
            <person name="Feng Z.H.Z."/>
        </authorList>
    </citation>
    <scope>NUCLEOTIDE SEQUENCE</scope>
    <source>
        <strain evidence="1">CBS107.38</strain>
    </source>
</reference>
<evidence type="ECO:0000313" key="2">
    <source>
        <dbReference type="Proteomes" id="UP000596902"/>
    </source>
</evidence>